<accession>A0A2V1IS67</accession>
<comment type="caution">
    <text evidence="1">The sequence shown here is derived from an EMBL/GenBank/DDBJ whole genome shotgun (WGS) entry which is preliminary data.</text>
</comment>
<proteinExistence type="predicted"/>
<evidence type="ECO:0000313" key="2">
    <source>
        <dbReference type="Proteomes" id="UP000244925"/>
    </source>
</evidence>
<reference evidence="2" key="1">
    <citation type="submission" date="2018-02" db="EMBL/GenBank/DDBJ databases">
        <authorList>
            <person name="Clavel T."/>
            <person name="Strowig T."/>
        </authorList>
    </citation>
    <scope>NUCLEOTIDE SEQUENCE [LARGE SCALE GENOMIC DNA]</scope>
    <source>
        <strain evidence="2">DSM 100764</strain>
    </source>
</reference>
<sequence length="944" mass="106523">MLTILMHVKEGFGNTYLDKGLTMTVTDAATGDTIMIPGADGKPVPAVFDASQRYVGQHWSTGVYPVDVKVPRAKGRYIILVSYPEYETEEVPLVIEHIGSRENERKLPDVTLYKARSRKLDEVTVTASKVKFYHKGDTLVYNADAFSLAHGSMLDALVEQLPGVEIREGGQIYVNGKYVESLMLNGKDFFKGDNTLMLNNLGAYTVKDIAVYDKYGETSRLANRQLENDKQYVMDVRLKKEYAKGYILNLEAGGGTSSRYMGRMFGMWFTNRSRLTLIGAVNNVNDSRQPGKTSSWTMTRNPGDFRTKTGGLDYMVSAEDGKWETSGNTTIEHTRALNTSTTDRTNFLSGGDTYERIMSRQLGHDLKISTSNGFSLKPEGKSLHIGQSLNYRKDDQRGGSFSAAFNREFEESTRKILEYVYSGQTGSFGDHVINTVLNENLHRGHTLDAGGNISGNMKMPYSPDLLGFFAYGNYKEKRYDDFRLYDINFAETGSSTVDNQYIRNRPDREHELNAGITYNYLYSPEGSLEVKPCWTYRHSRRNSALYRLDRLSDAGMFGNLPADYKAALDPDQSNVSHEYSNTTQAILFWMHNKKLTESKQMRLTASGAIKVDWRHLDYRQGATNSAISRRDAEIEIGQAGATYMAGTNTFKLFYNRHIDYVPLNRLVDITDSRDPMNIFRGAPSLKNAATNGLNFQWMKMVWGRHRWSENVDLNFRWIDNALVSGYTYDPATGVRTYSMYNTSGNWQGTASHGFNKNFGPTDQFSVGANTDATYGKSADMVGYGEAAVERTWVKNLTLGQGLKLTYMKGRNYITLNGRVDWRDTRGNRDGFNNFSATTLQYGLTGLVNLPKSITLSTDLTAYTRRGYSDPSLNTTDVVWNARISYAIPGGKWVIMLDGFDLLHQLSNVSYNVNAQGRTETYTNVLPRYAMLHVQYRLNIQPKKR</sequence>
<dbReference type="Proteomes" id="UP000244925">
    <property type="component" value="Unassembled WGS sequence"/>
</dbReference>
<keyword evidence="2" id="KW-1185">Reference proteome</keyword>
<evidence type="ECO:0000313" key="1">
    <source>
        <dbReference type="EMBL" id="PWB05788.1"/>
    </source>
</evidence>
<dbReference type="SUPFAM" id="SSF56935">
    <property type="entry name" value="Porins"/>
    <property type="match status" value="1"/>
</dbReference>
<gene>
    <name evidence="1" type="ORF">C5O25_12400</name>
</gene>
<evidence type="ECO:0008006" key="3">
    <source>
        <dbReference type="Google" id="ProtNLM"/>
    </source>
</evidence>
<dbReference type="AlphaFoldDB" id="A0A2V1IS67"/>
<protein>
    <recommendedName>
        <fullName evidence="3">Outer membrane protein beta-barrel domain-containing protein</fullName>
    </recommendedName>
</protein>
<dbReference type="EMBL" id="PUBV01000057">
    <property type="protein sequence ID" value="PWB05788.1"/>
    <property type="molecule type" value="Genomic_DNA"/>
</dbReference>
<name>A0A2V1IS67_9BACT</name>
<organism evidence="1 2">
    <name type="scientific">Paramuribaculum intestinale</name>
    <dbReference type="NCBI Taxonomy" id="2094151"/>
    <lineage>
        <taxon>Bacteria</taxon>
        <taxon>Pseudomonadati</taxon>
        <taxon>Bacteroidota</taxon>
        <taxon>Bacteroidia</taxon>
        <taxon>Bacteroidales</taxon>
        <taxon>Muribaculaceae</taxon>
        <taxon>Paramuribaculum</taxon>
    </lineage>
</organism>